<dbReference type="PANTHER" id="PTHR11941:SF54">
    <property type="entry name" value="ENOYL-COA HYDRATASE, MITOCHONDRIAL"/>
    <property type="match status" value="1"/>
</dbReference>
<gene>
    <name evidence="4" type="ORF">DEP91_09750</name>
</gene>
<evidence type="ECO:0000256" key="1">
    <source>
        <dbReference type="ARBA" id="ARBA00005254"/>
    </source>
</evidence>
<dbReference type="Proteomes" id="UP000262699">
    <property type="component" value="Unassembled WGS sequence"/>
</dbReference>
<accession>A0A3D0WCP3</accession>
<comment type="similarity">
    <text evidence="1 3">Belongs to the enoyl-CoA hydratase/isomerase family.</text>
</comment>
<evidence type="ECO:0000256" key="3">
    <source>
        <dbReference type="RuleBase" id="RU003707"/>
    </source>
</evidence>
<dbReference type="CDD" id="cd06558">
    <property type="entry name" value="crotonase-like"/>
    <property type="match status" value="1"/>
</dbReference>
<evidence type="ECO:0008006" key="6">
    <source>
        <dbReference type="Google" id="ProtNLM"/>
    </source>
</evidence>
<reference evidence="4 5" key="1">
    <citation type="journal article" date="2018" name="Nat. Biotechnol.">
        <title>A standardized bacterial taxonomy based on genome phylogeny substantially revises the tree of life.</title>
        <authorList>
            <person name="Parks D.H."/>
            <person name="Chuvochina M."/>
            <person name="Waite D.W."/>
            <person name="Rinke C."/>
            <person name="Skarshewski A."/>
            <person name="Chaumeil P.A."/>
            <person name="Hugenholtz P."/>
        </authorList>
    </citation>
    <scope>NUCLEOTIDE SEQUENCE [LARGE SCALE GENOMIC DNA]</scope>
    <source>
        <strain evidence="4">UBA9015</strain>
    </source>
</reference>
<dbReference type="PROSITE" id="PS00166">
    <property type="entry name" value="ENOYL_COA_HYDRATASE"/>
    <property type="match status" value="1"/>
</dbReference>
<dbReference type="PANTHER" id="PTHR11941">
    <property type="entry name" value="ENOYL-COA HYDRATASE-RELATED"/>
    <property type="match status" value="1"/>
</dbReference>
<dbReference type="Pfam" id="PF00378">
    <property type="entry name" value="ECH_1"/>
    <property type="match status" value="1"/>
</dbReference>
<dbReference type="InterPro" id="IPR001753">
    <property type="entry name" value="Enoyl-CoA_hydra/iso"/>
</dbReference>
<keyword evidence="2" id="KW-0456">Lyase</keyword>
<dbReference type="AlphaFoldDB" id="A0A3D0WCP3"/>
<sequence length="243" mass="25427">MFFLDTPEPGIARLTIDAPARRNAIPVAEWDRLATSVTALPREARVLLIGGTADFSAGADLGEFDGFRQEPAAAARFRQAMRVGIDALAAVPIPVIAVIAGGCYGAGVALALAADIRVAGERARFAVTPSRLGIGYPAQDIARLAGLVGRGQAARMLYAAEVIEAHRASVIGLVETVAAEPWTEATILAREIADKSTLSIRMLKSVLSNGNGDPDASFDALFAGPDLAEGLAAHRERRAARFA</sequence>
<dbReference type="Gene3D" id="1.10.12.10">
    <property type="entry name" value="Lyase 2-enoyl-coa Hydratase, Chain A, domain 2"/>
    <property type="match status" value="1"/>
</dbReference>
<protein>
    <recommendedName>
        <fullName evidence="6">Enoyl-CoA hydratase</fullName>
    </recommendedName>
</protein>
<dbReference type="InterPro" id="IPR029045">
    <property type="entry name" value="ClpP/crotonase-like_dom_sf"/>
</dbReference>
<evidence type="ECO:0000313" key="5">
    <source>
        <dbReference type="Proteomes" id="UP000262699"/>
    </source>
</evidence>
<proteinExistence type="inferred from homology"/>
<organism evidence="4 5">
    <name type="scientific">Sphingomonas bacterium</name>
    <dbReference type="NCBI Taxonomy" id="1895847"/>
    <lineage>
        <taxon>Bacteria</taxon>
        <taxon>Pseudomonadati</taxon>
        <taxon>Pseudomonadota</taxon>
        <taxon>Alphaproteobacteria</taxon>
        <taxon>Sphingomonadales</taxon>
        <taxon>Sphingomonadaceae</taxon>
        <taxon>Sphingomonas</taxon>
    </lineage>
</organism>
<dbReference type="SUPFAM" id="SSF52096">
    <property type="entry name" value="ClpP/crotonase"/>
    <property type="match status" value="1"/>
</dbReference>
<dbReference type="InterPro" id="IPR014748">
    <property type="entry name" value="Enoyl-CoA_hydra_C"/>
</dbReference>
<dbReference type="GO" id="GO:0016829">
    <property type="term" value="F:lyase activity"/>
    <property type="evidence" value="ECO:0007669"/>
    <property type="project" value="UniProtKB-KW"/>
</dbReference>
<evidence type="ECO:0000256" key="2">
    <source>
        <dbReference type="ARBA" id="ARBA00023239"/>
    </source>
</evidence>
<dbReference type="GO" id="GO:0006635">
    <property type="term" value="P:fatty acid beta-oxidation"/>
    <property type="evidence" value="ECO:0007669"/>
    <property type="project" value="TreeGrafter"/>
</dbReference>
<evidence type="ECO:0000313" key="4">
    <source>
        <dbReference type="EMBL" id="HCB76440.1"/>
    </source>
</evidence>
<comment type="caution">
    <text evidence="4">The sequence shown here is derived from an EMBL/GenBank/DDBJ whole genome shotgun (WGS) entry which is preliminary data.</text>
</comment>
<dbReference type="InterPro" id="IPR018376">
    <property type="entry name" value="Enoyl-CoA_hyd/isom_CS"/>
</dbReference>
<name>A0A3D0WCP3_9SPHN</name>
<dbReference type="EMBL" id="DOYJ01000267">
    <property type="protein sequence ID" value="HCB76440.1"/>
    <property type="molecule type" value="Genomic_DNA"/>
</dbReference>
<dbReference type="Gene3D" id="3.90.226.10">
    <property type="entry name" value="2-enoyl-CoA Hydratase, Chain A, domain 1"/>
    <property type="match status" value="1"/>
</dbReference>